<keyword evidence="2" id="KW-1185">Reference proteome</keyword>
<accession>A0ACB9G7I2</accession>
<dbReference type="EMBL" id="CM042010">
    <property type="protein sequence ID" value="KAI3779041.1"/>
    <property type="molecule type" value="Genomic_DNA"/>
</dbReference>
<organism evidence="1 2">
    <name type="scientific">Cichorium intybus</name>
    <name type="common">Chicory</name>
    <dbReference type="NCBI Taxonomy" id="13427"/>
    <lineage>
        <taxon>Eukaryota</taxon>
        <taxon>Viridiplantae</taxon>
        <taxon>Streptophyta</taxon>
        <taxon>Embryophyta</taxon>
        <taxon>Tracheophyta</taxon>
        <taxon>Spermatophyta</taxon>
        <taxon>Magnoliopsida</taxon>
        <taxon>eudicotyledons</taxon>
        <taxon>Gunneridae</taxon>
        <taxon>Pentapetalae</taxon>
        <taxon>asterids</taxon>
        <taxon>campanulids</taxon>
        <taxon>Asterales</taxon>
        <taxon>Asteraceae</taxon>
        <taxon>Cichorioideae</taxon>
        <taxon>Cichorieae</taxon>
        <taxon>Cichoriinae</taxon>
        <taxon>Cichorium</taxon>
    </lineage>
</organism>
<reference evidence="2" key="1">
    <citation type="journal article" date="2022" name="Mol. Ecol. Resour.">
        <title>The genomes of chicory, endive, great burdock and yacon provide insights into Asteraceae palaeo-polyploidization history and plant inulin production.</title>
        <authorList>
            <person name="Fan W."/>
            <person name="Wang S."/>
            <person name="Wang H."/>
            <person name="Wang A."/>
            <person name="Jiang F."/>
            <person name="Liu H."/>
            <person name="Zhao H."/>
            <person name="Xu D."/>
            <person name="Zhang Y."/>
        </authorList>
    </citation>
    <scope>NUCLEOTIDE SEQUENCE [LARGE SCALE GENOMIC DNA]</scope>
    <source>
        <strain evidence="2">cv. Punajuju</strain>
    </source>
</reference>
<protein>
    <submittedName>
        <fullName evidence="1">Uncharacterized protein</fullName>
    </submittedName>
</protein>
<comment type="caution">
    <text evidence="1">The sequence shown here is derived from an EMBL/GenBank/DDBJ whole genome shotgun (WGS) entry which is preliminary data.</text>
</comment>
<name>A0ACB9G7I2_CICIN</name>
<gene>
    <name evidence="1" type="ORF">L2E82_08483</name>
</gene>
<reference evidence="1 2" key="2">
    <citation type="journal article" date="2022" name="Mol. Ecol. Resour.">
        <title>The genomes of chicory, endive, great burdock and yacon provide insights into Asteraceae paleo-polyploidization history and plant inulin production.</title>
        <authorList>
            <person name="Fan W."/>
            <person name="Wang S."/>
            <person name="Wang H."/>
            <person name="Wang A."/>
            <person name="Jiang F."/>
            <person name="Liu H."/>
            <person name="Zhao H."/>
            <person name="Xu D."/>
            <person name="Zhang Y."/>
        </authorList>
    </citation>
    <scope>NUCLEOTIDE SEQUENCE [LARGE SCALE GENOMIC DNA]</scope>
    <source>
        <strain evidence="2">cv. Punajuju</strain>
        <tissue evidence="1">Leaves</tissue>
    </source>
</reference>
<evidence type="ECO:0000313" key="2">
    <source>
        <dbReference type="Proteomes" id="UP001055811"/>
    </source>
</evidence>
<dbReference type="Proteomes" id="UP001055811">
    <property type="component" value="Linkage Group LG02"/>
</dbReference>
<proteinExistence type="predicted"/>
<sequence length="99" mass="11106">MDLNDPRLLEIVEPERQFLEAEYQDINASNASGAAFCRSSVLVLMALLLLRHAITEPESVGDGDKDFVELDFRAASISHFTTKFEVNLHELALSLLISW</sequence>
<evidence type="ECO:0000313" key="1">
    <source>
        <dbReference type="EMBL" id="KAI3779041.1"/>
    </source>
</evidence>